<dbReference type="EMBL" id="CP111019">
    <property type="protein sequence ID" value="WAR13213.1"/>
    <property type="molecule type" value="Genomic_DNA"/>
</dbReference>
<evidence type="ECO:0000256" key="1">
    <source>
        <dbReference type="ARBA" id="ARBA00023157"/>
    </source>
</evidence>
<organism evidence="6 7">
    <name type="scientific">Mya arenaria</name>
    <name type="common">Soft-shell clam</name>
    <dbReference type="NCBI Taxonomy" id="6604"/>
    <lineage>
        <taxon>Eukaryota</taxon>
        <taxon>Metazoa</taxon>
        <taxon>Spiralia</taxon>
        <taxon>Lophotrochozoa</taxon>
        <taxon>Mollusca</taxon>
        <taxon>Bivalvia</taxon>
        <taxon>Autobranchia</taxon>
        <taxon>Heteroconchia</taxon>
        <taxon>Euheterodonta</taxon>
        <taxon>Imparidentia</taxon>
        <taxon>Neoheterodontei</taxon>
        <taxon>Myida</taxon>
        <taxon>Myoidea</taxon>
        <taxon>Myidae</taxon>
        <taxon>Mya</taxon>
    </lineage>
</organism>
<dbReference type="InterPro" id="IPR000859">
    <property type="entry name" value="CUB_dom"/>
</dbReference>
<dbReference type="PROSITE" id="PS01180">
    <property type="entry name" value="CUB"/>
    <property type="match status" value="1"/>
</dbReference>
<reference evidence="6" key="1">
    <citation type="submission" date="2022-11" db="EMBL/GenBank/DDBJ databases">
        <title>Centuries of genome instability and evolution in soft-shell clam transmissible cancer (bioRxiv).</title>
        <authorList>
            <person name="Hart S.F.M."/>
            <person name="Yonemitsu M.A."/>
            <person name="Giersch R.M."/>
            <person name="Beal B.F."/>
            <person name="Arriagada G."/>
            <person name="Davis B.W."/>
            <person name="Ostrander E.A."/>
            <person name="Goff S.P."/>
            <person name="Metzger M.J."/>
        </authorList>
    </citation>
    <scope>NUCLEOTIDE SEQUENCE</scope>
    <source>
        <strain evidence="6">MELC-2E11</strain>
        <tissue evidence="6">Siphon/mantle</tissue>
    </source>
</reference>
<comment type="caution">
    <text evidence="2">Lacks conserved residue(s) required for the propagation of feature annotation.</text>
</comment>
<accession>A0ABY7ETD1</accession>
<dbReference type="PROSITE" id="PS50041">
    <property type="entry name" value="C_TYPE_LECTIN_2"/>
    <property type="match status" value="1"/>
</dbReference>
<evidence type="ECO:0008006" key="8">
    <source>
        <dbReference type="Google" id="ProtNLM"/>
    </source>
</evidence>
<keyword evidence="7" id="KW-1185">Reference proteome</keyword>
<feature type="region of interest" description="Disordered" evidence="3">
    <location>
        <begin position="359"/>
        <end position="379"/>
    </location>
</feature>
<dbReference type="Proteomes" id="UP001164746">
    <property type="component" value="Chromosome 8"/>
</dbReference>
<dbReference type="InterPro" id="IPR016187">
    <property type="entry name" value="CTDL_fold"/>
</dbReference>
<name>A0ABY7ETD1_MYAAR</name>
<dbReference type="InterPro" id="IPR035914">
    <property type="entry name" value="Sperma_CUB_dom_sf"/>
</dbReference>
<proteinExistence type="predicted"/>
<evidence type="ECO:0000259" key="4">
    <source>
        <dbReference type="PROSITE" id="PS01180"/>
    </source>
</evidence>
<protein>
    <recommendedName>
        <fullName evidence="8">CUB domain-containing protein</fullName>
    </recommendedName>
</protein>
<evidence type="ECO:0000313" key="7">
    <source>
        <dbReference type="Proteomes" id="UP001164746"/>
    </source>
</evidence>
<dbReference type="PANTHER" id="PTHR22803">
    <property type="entry name" value="MANNOSE, PHOSPHOLIPASE, LECTIN RECEPTOR RELATED"/>
    <property type="match status" value="1"/>
</dbReference>
<evidence type="ECO:0000256" key="2">
    <source>
        <dbReference type="PROSITE-ProRule" id="PRU00059"/>
    </source>
</evidence>
<dbReference type="Pfam" id="PF00431">
    <property type="entry name" value="CUB"/>
    <property type="match status" value="1"/>
</dbReference>
<feature type="domain" description="CUB" evidence="4">
    <location>
        <begin position="510"/>
        <end position="616"/>
    </location>
</feature>
<dbReference type="InterPro" id="IPR016186">
    <property type="entry name" value="C-type_lectin-like/link_sf"/>
</dbReference>
<dbReference type="CDD" id="cd00041">
    <property type="entry name" value="CUB"/>
    <property type="match status" value="1"/>
</dbReference>
<dbReference type="Gene3D" id="2.60.120.290">
    <property type="entry name" value="Spermadhesin, CUB domain"/>
    <property type="match status" value="1"/>
</dbReference>
<dbReference type="Gene3D" id="3.10.100.10">
    <property type="entry name" value="Mannose-Binding Protein A, subunit A"/>
    <property type="match status" value="1"/>
</dbReference>
<dbReference type="SUPFAM" id="SSF56436">
    <property type="entry name" value="C-type lectin-like"/>
    <property type="match status" value="1"/>
</dbReference>
<evidence type="ECO:0000259" key="5">
    <source>
        <dbReference type="PROSITE" id="PS50041"/>
    </source>
</evidence>
<dbReference type="SUPFAM" id="SSF49854">
    <property type="entry name" value="Spermadhesin, CUB domain"/>
    <property type="match status" value="1"/>
</dbReference>
<dbReference type="SMART" id="SM00042">
    <property type="entry name" value="CUB"/>
    <property type="match status" value="1"/>
</dbReference>
<evidence type="ECO:0000313" key="6">
    <source>
        <dbReference type="EMBL" id="WAR13213.1"/>
    </source>
</evidence>
<dbReference type="Pfam" id="PF00059">
    <property type="entry name" value="Lectin_C"/>
    <property type="match status" value="1"/>
</dbReference>
<keyword evidence="1" id="KW-1015">Disulfide bond</keyword>
<dbReference type="InterPro" id="IPR001304">
    <property type="entry name" value="C-type_lectin-like"/>
</dbReference>
<evidence type="ECO:0000256" key="3">
    <source>
        <dbReference type="SAM" id="MobiDB-lite"/>
    </source>
</evidence>
<feature type="region of interest" description="Disordered" evidence="3">
    <location>
        <begin position="267"/>
        <end position="288"/>
    </location>
</feature>
<sequence>MINSFLIDTYQAKCQAYNDAMSDLDILPLETVSPSQRRMVKQPNTVRPLDMSATREPHNYSQAVVEKSVKRDDSYNAPFTYPSYPNSRTIAPKRFDFSEEFISQTHGAMARASHENEGFEDEEVKNLSFDTSVYTTDESSVQLYERDLELTIPVSPGVQDLRQKDSAYQTKQSSVEKFREDSTFSHTGSIKGKHQSLKNRHLHQAALKLAMIKRLQNRTDVSLDSAVCTFSEEDLSADDTDTRIGGLAFQLGEMSLSQVKEELSGVSRDTDNYNTPTNEPANDHPVAPDYASHHPEPTVPMATISSRSEITRDITAILHMEETPRVYSKPERVDGWAYPEFDTLYPDGNLAKCGSRPKIAKRAGQKRGTTARPERDTASGRKKIYVRPFRWIGFYGNESKNVSAVWIGAHDRLYEGDFMWTDRSAINFYNWFPGWVRGNMTVGGSQPSDDGWADEDCVEMRRLFALPDKGTGFTETYFWNDRNCDVRNPFVCQYDKLRGRRSTDPKPRDCSSVQFLTSDSPVTFVTSPNFPHASPKLTSCHVIISAPFGKQINLDFSHFDVEDGKNDVTEPFKRCGNWNDRLKTLRLTSDVNNVRISFQSDNTKELSGYRLKATLVDQAWRCETSDISSTSGILGPDGCWRLEPEELTAEAAADACADVGGELASEQC</sequence>
<dbReference type="InterPro" id="IPR050111">
    <property type="entry name" value="C-type_lectin/snaclec_domain"/>
</dbReference>
<feature type="domain" description="C-type lectin" evidence="5">
    <location>
        <begin position="405"/>
        <end position="493"/>
    </location>
</feature>
<gene>
    <name evidence="6" type="ORF">MAR_027393</name>
</gene>